<organism evidence="2">
    <name type="scientific">viral metagenome</name>
    <dbReference type="NCBI Taxonomy" id="1070528"/>
    <lineage>
        <taxon>unclassified sequences</taxon>
        <taxon>metagenomes</taxon>
        <taxon>organismal metagenomes</taxon>
    </lineage>
</organism>
<keyword evidence="1" id="KW-0812">Transmembrane</keyword>
<reference evidence="2" key="1">
    <citation type="journal article" date="2020" name="Nature">
        <title>Giant virus diversity and host interactions through global metagenomics.</title>
        <authorList>
            <person name="Schulz F."/>
            <person name="Roux S."/>
            <person name="Paez-Espino D."/>
            <person name="Jungbluth S."/>
            <person name="Walsh D.A."/>
            <person name="Denef V.J."/>
            <person name="McMahon K.D."/>
            <person name="Konstantinidis K.T."/>
            <person name="Eloe-Fadrosh E.A."/>
            <person name="Kyrpides N.C."/>
            <person name="Woyke T."/>
        </authorList>
    </citation>
    <scope>NUCLEOTIDE SEQUENCE</scope>
    <source>
        <strain evidence="2">GVMAG-M-3300024510-1</strain>
    </source>
</reference>
<keyword evidence="1" id="KW-1133">Transmembrane helix</keyword>
<evidence type="ECO:0000313" key="2">
    <source>
        <dbReference type="EMBL" id="QHT97010.1"/>
    </source>
</evidence>
<keyword evidence="1" id="KW-0472">Membrane</keyword>
<evidence type="ECO:0000256" key="1">
    <source>
        <dbReference type="SAM" id="Phobius"/>
    </source>
</evidence>
<feature type="transmembrane region" description="Helical" evidence="1">
    <location>
        <begin position="111"/>
        <end position="135"/>
    </location>
</feature>
<dbReference type="EMBL" id="MN740271">
    <property type="protein sequence ID" value="QHT97010.1"/>
    <property type="molecule type" value="Genomic_DNA"/>
</dbReference>
<proteinExistence type="predicted"/>
<accession>A0A6C0IWV8</accession>
<name>A0A6C0IWV8_9ZZZZ</name>
<protein>
    <submittedName>
        <fullName evidence="2">Uncharacterized protein</fullName>
    </submittedName>
</protein>
<dbReference type="AlphaFoldDB" id="A0A6C0IWV8"/>
<sequence length="150" mass="16389">MSDQSSIIEGVGARTRNLMDIKQFCAKDGVVSLNCLGRIGITMLVSIVMIVVTTESFKNIPDAVPVQKYLVPFMYAVIVASVSVTGLLPWISKKAEFSAIENVMNGTGSQGMAFLMFILNFLAQTTVVFVLFVVLEVIMSSVRDMEVLKL</sequence>
<feature type="transmembrane region" description="Helical" evidence="1">
    <location>
        <begin position="69"/>
        <end position="91"/>
    </location>
</feature>
<feature type="transmembrane region" description="Helical" evidence="1">
    <location>
        <begin position="39"/>
        <end position="57"/>
    </location>
</feature>